<keyword evidence="2" id="KW-1185">Reference proteome</keyword>
<dbReference type="EMBL" id="MU006782">
    <property type="protein sequence ID" value="KAF2641995.1"/>
    <property type="molecule type" value="Genomic_DNA"/>
</dbReference>
<organism evidence="1 2">
    <name type="scientific">Massarina eburnea CBS 473.64</name>
    <dbReference type="NCBI Taxonomy" id="1395130"/>
    <lineage>
        <taxon>Eukaryota</taxon>
        <taxon>Fungi</taxon>
        <taxon>Dikarya</taxon>
        <taxon>Ascomycota</taxon>
        <taxon>Pezizomycotina</taxon>
        <taxon>Dothideomycetes</taxon>
        <taxon>Pleosporomycetidae</taxon>
        <taxon>Pleosporales</taxon>
        <taxon>Massarineae</taxon>
        <taxon>Massarinaceae</taxon>
        <taxon>Massarina</taxon>
    </lineage>
</organism>
<name>A0A6A6S369_9PLEO</name>
<accession>A0A6A6S369</accession>
<dbReference type="OrthoDB" id="3787841at2759"/>
<sequence>MTSSSYTNADAHVSKLGQPFDPLGEYEDHDTIYTLSVSIPPRPPPRYLPSFLTRQPVSAVPHHIIRPTPLQSDPQTYDNFHPRDLSDMKTKTVKVKAHRFPLDMRCEHVYGGKETVCRGGCYVLERGEIARWFCKREDCGGHVFVGEVKKDDEGRACFGKKGERMVCMEVAYLGYPVRQPRPGQRFPAQTR</sequence>
<evidence type="ECO:0000313" key="1">
    <source>
        <dbReference type="EMBL" id="KAF2641995.1"/>
    </source>
</evidence>
<protein>
    <submittedName>
        <fullName evidence="1">Uncharacterized protein</fullName>
    </submittedName>
</protein>
<dbReference type="AlphaFoldDB" id="A0A6A6S369"/>
<proteinExistence type="predicted"/>
<gene>
    <name evidence="1" type="ORF">P280DRAFT_517001</name>
</gene>
<reference evidence="1" key="1">
    <citation type="journal article" date="2020" name="Stud. Mycol.">
        <title>101 Dothideomycetes genomes: a test case for predicting lifestyles and emergence of pathogens.</title>
        <authorList>
            <person name="Haridas S."/>
            <person name="Albert R."/>
            <person name="Binder M."/>
            <person name="Bloem J."/>
            <person name="Labutti K."/>
            <person name="Salamov A."/>
            <person name="Andreopoulos B."/>
            <person name="Baker S."/>
            <person name="Barry K."/>
            <person name="Bills G."/>
            <person name="Bluhm B."/>
            <person name="Cannon C."/>
            <person name="Castanera R."/>
            <person name="Culley D."/>
            <person name="Daum C."/>
            <person name="Ezra D."/>
            <person name="Gonzalez J."/>
            <person name="Henrissat B."/>
            <person name="Kuo A."/>
            <person name="Liang C."/>
            <person name="Lipzen A."/>
            <person name="Lutzoni F."/>
            <person name="Magnuson J."/>
            <person name="Mondo S."/>
            <person name="Nolan M."/>
            <person name="Ohm R."/>
            <person name="Pangilinan J."/>
            <person name="Park H.-J."/>
            <person name="Ramirez L."/>
            <person name="Alfaro M."/>
            <person name="Sun H."/>
            <person name="Tritt A."/>
            <person name="Yoshinaga Y."/>
            <person name="Zwiers L.-H."/>
            <person name="Turgeon B."/>
            <person name="Goodwin S."/>
            <person name="Spatafora J."/>
            <person name="Crous P."/>
            <person name="Grigoriev I."/>
        </authorList>
    </citation>
    <scope>NUCLEOTIDE SEQUENCE</scope>
    <source>
        <strain evidence="1">CBS 473.64</strain>
    </source>
</reference>
<dbReference type="Proteomes" id="UP000799753">
    <property type="component" value="Unassembled WGS sequence"/>
</dbReference>
<evidence type="ECO:0000313" key="2">
    <source>
        <dbReference type="Proteomes" id="UP000799753"/>
    </source>
</evidence>